<dbReference type="Pfam" id="PF01937">
    <property type="entry name" value="ARMT1-like_dom"/>
    <property type="match status" value="1"/>
</dbReference>
<dbReference type="InterPro" id="IPR039763">
    <property type="entry name" value="ARMT1"/>
</dbReference>
<accession>A0A7S2THK4</accession>
<dbReference type="GO" id="GO:0005634">
    <property type="term" value="C:nucleus"/>
    <property type="evidence" value="ECO:0007669"/>
    <property type="project" value="TreeGrafter"/>
</dbReference>
<dbReference type="InterPro" id="IPR036075">
    <property type="entry name" value="ARMT-1-like_metal-bd_sf"/>
</dbReference>
<keyword evidence="3 7" id="KW-0479">Metal-binding</keyword>
<evidence type="ECO:0000256" key="4">
    <source>
        <dbReference type="ARBA" id="ARBA00022801"/>
    </source>
</evidence>
<organism evidence="9">
    <name type="scientific">Lotharella oceanica</name>
    <dbReference type="NCBI Taxonomy" id="641309"/>
    <lineage>
        <taxon>Eukaryota</taxon>
        <taxon>Sar</taxon>
        <taxon>Rhizaria</taxon>
        <taxon>Cercozoa</taxon>
        <taxon>Chlorarachniophyceae</taxon>
        <taxon>Lotharella</taxon>
    </lineage>
</organism>
<dbReference type="GO" id="GO:0046872">
    <property type="term" value="F:metal ion binding"/>
    <property type="evidence" value="ECO:0007669"/>
    <property type="project" value="UniProtKB-UniRule"/>
</dbReference>
<comment type="similarity">
    <text evidence="2 7">Belongs to the damage-control phosphatase family. Sugar phosphate phosphatase III subfamily.</text>
</comment>
<dbReference type="EMBL" id="HBHP01003227">
    <property type="protein sequence ID" value="CAD9747948.1"/>
    <property type="molecule type" value="Transcribed_RNA"/>
</dbReference>
<dbReference type="EC" id="3.1.3.-" evidence="7"/>
<dbReference type="InterPro" id="IPR002791">
    <property type="entry name" value="ARMT1-like_metal-bd"/>
</dbReference>
<evidence type="ECO:0000259" key="8">
    <source>
        <dbReference type="Pfam" id="PF01937"/>
    </source>
</evidence>
<dbReference type="Gene3D" id="1.20.930.60">
    <property type="match status" value="1"/>
</dbReference>
<evidence type="ECO:0000256" key="6">
    <source>
        <dbReference type="ARBA" id="ARBA00048809"/>
    </source>
</evidence>
<dbReference type="GO" id="GO:0006974">
    <property type="term" value="P:DNA damage response"/>
    <property type="evidence" value="ECO:0007669"/>
    <property type="project" value="TreeGrafter"/>
</dbReference>
<dbReference type="Gene3D" id="3.40.50.10880">
    <property type="entry name" value="Uncharacterised protein PF01937, DUF89, domain 3"/>
    <property type="match status" value="1"/>
</dbReference>
<proteinExistence type="inferred from homology"/>
<evidence type="ECO:0000256" key="5">
    <source>
        <dbReference type="ARBA" id="ARBA00023211"/>
    </source>
</evidence>
<comment type="cofactor">
    <cofactor evidence="7">
        <name>Mn(2+)</name>
        <dbReference type="ChEBI" id="CHEBI:29035"/>
    </cofactor>
    <cofactor evidence="7">
        <name>Ni(2+)</name>
        <dbReference type="ChEBI" id="CHEBI:49786"/>
    </cofactor>
</comment>
<comment type="domain">
    <text evidence="7">Subfamily III proteins have a conserved RTxK motif about 40-50 residues from the C-terminus; the threonine may be replaced by serine or cysteine.</text>
</comment>
<evidence type="ECO:0000256" key="3">
    <source>
        <dbReference type="ARBA" id="ARBA00022723"/>
    </source>
</evidence>
<name>A0A7S2THK4_9EUKA</name>
<comment type="catalytic activity">
    <reaction evidence="6 7">
        <text>beta-D-fructose 6-phosphate = dihydroxyacetone + D-glyceraldehyde 3-phosphate</text>
        <dbReference type="Rhea" id="RHEA:28002"/>
        <dbReference type="ChEBI" id="CHEBI:16016"/>
        <dbReference type="ChEBI" id="CHEBI:57634"/>
        <dbReference type="ChEBI" id="CHEBI:59776"/>
    </reaction>
</comment>
<dbReference type="GO" id="GO:0016791">
    <property type="term" value="F:phosphatase activity"/>
    <property type="evidence" value="ECO:0007669"/>
    <property type="project" value="TreeGrafter"/>
</dbReference>
<evidence type="ECO:0000256" key="1">
    <source>
        <dbReference type="ARBA" id="ARBA00001326"/>
    </source>
</evidence>
<keyword evidence="4 7" id="KW-0378">Hydrolase</keyword>
<comment type="catalytic activity">
    <reaction evidence="1 7">
        <text>beta-D-fructose 1-phosphate + H2O = D-fructose + phosphate</text>
        <dbReference type="Rhea" id="RHEA:35603"/>
        <dbReference type="ChEBI" id="CHEBI:15377"/>
        <dbReference type="ChEBI" id="CHEBI:37721"/>
        <dbReference type="ChEBI" id="CHEBI:43474"/>
        <dbReference type="ChEBI" id="CHEBI:138881"/>
    </reaction>
</comment>
<dbReference type="SUPFAM" id="SSF111321">
    <property type="entry name" value="AF1104-like"/>
    <property type="match status" value="1"/>
</dbReference>
<dbReference type="PANTHER" id="PTHR12260">
    <property type="entry name" value="DAMAGE-CONTROL PHOSPHATASE ARMT1"/>
    <property type="match status" value="1"/>
</dbReference>
<feature type="domain" description="Damage-control phosphatase ARMT1-like metal-binding" evidence="8">
    <location>
        <begin position="52"/>
        <end position="390"/>
    </location>
</feature>
<evidence type="ECO:0000256" key="7">
    <source>
        <dbReference type="RuleBase" id="RU367030"/>
    </source>
</evidence>
<reference evidence="9" key="1">
    <citation type="submission" date="2021-01" db="EMBL/GenBank/DDBJ databases">
        <authorList>
            <person name="Corre E."/>
            <person name="Pelletier E."/>
            <person name="Niang G."/>
            <person name="Scheremetjew M."/>
            <person name="Finn R."/>
            <person name="Kale V."/>
            <person name="Holt S."/>
            <person name="Cochrane G."/>
            <person name="Meng A."/>
            <person name="Brown T."/>
            <person name="Cohen L."/>
        </authorList>
    </citation>
    <scope>NUCLEOTIDE SEQUENCE</scope>
    <source>
        <strain evidence="9">CCMP622</strain>
    </source>
</reference>
<gene>
    <name evidence="9" type="ORF">LSP00402_LOCUS2029</name>
</gene>
<sequence length="448" mass="51137">MAGEMKAAIRKTTSKISVTFPGPQLDTKDEFVRNTLEVRVPQIIARTLEYNPRLGKECVDKIKALAEDMKKDLPLRLLKDSAPDTEDWNNFLKPIVDKGLRWSNAPWFAWECYVYRRLFEATNFWETKSDYFAREKMTGLANTRREILQRVKVGAKIGGTWSWQGFRRILALDLWGNQADGSLFDVETIKMKGGKGNSNKLLSDMSEKMWEILNRPARMQKGRNLRKVVFFNDNAGLEIASDLVLAYYLLKSGRVTHVELKLKPYPFFVSDANPGDVLSTIKWLSDMEEKPYAVKMAKELKTYIESKQLLITTEFFLTSGRPMWEMPQVMREELSMVDLVIVKGDLMYRKLVGDYKFPWNTSFEALLGYFPCPVASLRTCKSPVVVGIQRKLGLKLSKQDKGWLTTGKYAVIQVADPQAIRAVVVGDQGFDVVLNVTTNACDNMCSIQ</sequence>
<dbReference type="PANTHER" id="PTHR12260:SF6">
    <property type="entry name" value="DAMAGE-CONTROL PHOSPHATASE ARMT1"/>
    <property type="match status" value="1"/>
</dbReference>
<evidence type="ECO:0000256" key="2">
    <source>
        <dbReference type="ARBA" id="ARBA00009519"/>
    </source>
</evidence>
<comment type="function">
    <text evidence="7">Metal-dependent phosphatase that shows phosphatase activity against several substrates, including fructose-1-phosphate and fructose-6-phosphate. Its preference for fructose-1-phosphate, a strong glycating agent that causes DNA damage rather than a canonical yeast metabolite, suggests a damage-control function in hexose phosphate metabolism.</text>
</comment>
<keyword evidence="5 7" id="KW-0464">Manganese</keyword>
<protein>
    <recommendedName>
        <fullName evidence="7">Sugar phosphate phosphatase</fullName>
        <ecNumber evidence="7">3.1.3.-</ecNumber>
    </recommendedName>
</protein>
<evidence type="ECO:0000313" key="9">
    <source>
        <dbReference type="EMBL" id="CAD9747948.1"/>
    </source>
</evidence>
<dbReference type="AlphaFoldDB" id="A0A7S2THK4"/>